<evidence type="ECO:0000256" key="1">
    <source>
        <dbReference type="ARBA" id="ARBA00003301"/>
    </source>
</evidence>
<gene>
    <name evidence="3" type="ORF">HINF_LOCUS28646</name>
    <name evidence="4" type="ORF">HINF_LOCUS51873</name>
</gene>
<keyword evidence="3" id="KW-0808">Transferase</keyword>
<comment type="function">
    <text evidence="1">Dolichyl-phosphate beta-glucosyltransferase involved in the glycosylation of glycoproteins through the synthesis of dolichyl beta-D-glucosyl phosphate which serves as a sugar donor for transfer of three glucose residues to the Man-9-GlcNAc-2-PP-dolichol precursor to N-glycans.</text>
</comment>
<dbReference type="PANTHER" id="PTHR22916">
    <property type="entry name" value="GLYCOSYLTRANSFERASE"/>
    <property type="match status" value="1"/>
</dbReference>
<dbReference type="EMBL" id="CAXDID020000255">
    <property type="protein sequence ID" value="CAL6065504.1"/>
    <property type="molecule type" value="Genomic_DNA"/>
</dbReference>
<dbReference type="Gene3D" id="3.90.550.10">
    <property type="entry name" value="Spore Coat Polysaccharide Biosynthesis Protein SpsA, Chain A"/>
    <property type="match status" value="1"/>
</dbReference>
<evidence type="ECO:0000313" key="5">
    <source>
        <dbReference type="Proteomes" id="UP001642409"/>
    </source>
</evidence>
<dbReference type="InterPro" id="IPR029044">
    <property type="entry name" value="Nucleotide-diphossugar_trans"/>
</dbReference>
<organism evidence="3">
    <name type="scientific">Hexamita inflata</name>
    <dbReference type="NCBI Taxonomy" id="28002"/>
    <lineage>
        <taxon>Eukaryota</taxon>
        <taxon>Metamonada</taxon>
        <taxon>Diplomonadida</taxon>
        <taxon>Hexamitidae</taxon>
        <taxon>Hexamitinae</taxon>
        <taxon>Hexamita</taxon>
    </lineage>
</organism>
<dbReference type="AlphaFoldDB" id="A0AA86PLX6"/>
<dbReference type="CDD" id="cd00761">
    <property type="entry name" value="Glyco_tranf_GTA_type"/>
    <property type="match status" value="1"/>
</dbReference>
<evidence type="ECO:0000313" key="3">
    <source>
        <dbReference type="EMBL" id="CAI9941001.1"/>
    </source>
</evidence>
<dbReference type="Proteomes" id="UP001642409">
    <property type="component" value="Unassembled WGS sequence"/>
</dbReference>
<feature type="domain" description="Glycosyltransferase 2-like" evidence="2">
    <location>
        <begin position="19"/>
        <end position="130"/>
    </location>
</feature>
<reference evidence="3" key="1">
    <citation type="submission" date="2023-06" db="EMBL/GenBank/DDBJ databases">
        <authorList>
            <person name="Kurt Z."/>
        </authorList>
    </citation>
    <scope>NUCLEOTIDE SEQUENCE</scope>
</reference>
<accession>A0AA86PLX6</accession>
<protein>
    <submittedName>
        <fullName evidence="3">Glycosyl transferase family 2 protein</fullName>
    </submittedName>
    <submittedName>
        <fullName evidence="4">Glycosyl_transferase family 2 protein</fullName>
    </submittedName>
</protein>
<name>A0AA86PLX6_9EUKA</name>
<evidence type="ECO:0000259" key="2">
    <source>
        <dbReference type="Pfam" id="PF00535"/>
    </source>
</evidence>
<dbReference type="SUPFAM" id="SSF53448">
    <property type="entry name" value="Nucleotide-diphospho-sugar transferases"/>
    <property type="match status" value="1"/>
</dbReference>
<reference evidence="4 5" key="2">
    <citation type="submission" date="2024-07" db="EMBL/GenBank/DDBJ databases">
        <authorList>
            <person name="Akdeniz Z."/>
        </authorList>
    </citation>
    <scope>NUCLEOTIDE SEQUENCE [LARGE SCALE GENOMIC DNA]</scope>
</reference>
<dbReference type="Pfam" id="PF00535">
    <property type="entry name" value="Glycos_transf_2"/>
    <property type="match status" value="1"/>
</dbReference>
<dbReference type="EMBL" id="CATOUU010000686">
    <property type="protein sequence ID" value="CAI9941001.1"/>
    <property type="molecule type" value="Genomic_DNA"/>
</dbReference>
<keyword evidence="5" id="KW-1185">Reference proteome</keyword>
<dbReference type="GO" id="GO:0016758">
    <property type="term" value="F:hexosyltransferase activity"/>
    <property type="evidence" value="ECO:0007669"/>
    <property type="project" value="UniProtKB-ARBA"/>
</dbReference>
<dbReference type="PANTHER" id="PTHR22916:SF3">
    <property type="entry name" value="UDP-GLCNAC:BETAGAL BETA-1,3-N-ACETYLGLUCOSAMINYLTRANSFERASE-LIKE PROTEIN 1"/>
    <property type="match status" value="1"/>
</dbReference>
<proteinExistence type="predicted"/>
<dbReference type="InterPro" id="IPR001173">
    <property type="entry name" value="Glyco_trans_2-like"/>
</dbReference>
<sequence>MLFLTRVFLAKEAKKPLVSVIIPFYNEAAVLKTAIKSAQNQTLRDIEIICVDDGSTDSSVIFVEILQKKDDRIILVKSKKNKGLVNARAEGIAKARADHILFLDADDFFFNNSIAELSLQKALETNADVVHFKEQRQITKKDGSITIEYYEWANPVIFDVVNSSKVMEYFLLQGNGSTMHGKLITKAIYLKALNYMGKDLLNMGLTYSEDTLIMGTIFLLLDRYVGLDVMGYTYIIRAAAWTFRSKTNFELTLDRQRQTLIVYRRMMEKFPTEYHQQFQHIVWQTINYHVALSQKFNHFTEANIRELCQKYIDAKVMNSRDSEYIQQQYCPATKAEL</sequence>
<comment type="caution">
    <text evidence="3">The sequence shown here is derived from an EMBL/GenBank/DDBJ whole genome shotgun (WGS) entry which is preliminary data.</text>
</comment>
<evidence type="ECO:0000313" key="4">
    <source>
        <dbReference type="EMBL" id="CAL6065504.1"/>
    </source>
</evidence>